<proteinExistence type="predicted"/>
<evidence type="ECO:0000313" key="1">
    <source>
        <dbReference type="EMBL" id="KAJ4713360.1"/>
    </source>
</evidence>
<name>A0ACC1XQ70_MELAZ</name>
<organism evidence="1 2">
    <name type="scientific">Melia azedarach</name>
    <name type="common">Chinaberry tree</name>
    <dbReference type="NCBI Taxonomy" id="155640"/>
    <lineage>
        <taxon>Eukaryota</taxon>
        <taxon>Viridiplantae</taxon>
        <taxon>Streptophyta</taxon>
        <taxon>Embryophyta</taxon>
        <taxon>Tracheophyta</taxon>
        <taxon>Spermatophyta</taxon>
        <taxon>Magnoliopsida</taxon>
        <taxon>eudicotyledons</taxon>
        <taxon>Gunneridae</taxon>
        <taxon>Pentapetalae</taxon>
        <taxon>rosids</taxon>
        <taxon>malvids</taxon>
        <taxon>Sapindales</taxon>
        <taxon>Meliaceae</taxon>
        <taxon>Melia</taxon>
    </lineage>
</organism>
<sequence length="116" mass="13552">MRRLSLTETFPKARDIVESPLILVLDFFRYRWENKVILEEECDYSTKDHQATRSTHTIRISIATELDQTYWGQAQSQYQVVLILVLRTRFTAHAKEGRLLVEATQKTYGCSSVLLD</sequence>
<evidence type="ECO:0000313" key="2">
    <source>
        <dbReference type="Proteomes" id="UP001164539"/>
    </source>
</evidence>
<accession>A0ACC1XQ70</accession>
<dbReference type="Proteomes" id="UP001164539">
    <property type="component" value="Chromosome 8"/>
</dbReference>
<gene>
    <name evidence="1" type="ORF">OWV82_015465</name>
</gene>
<reference evidence="1 2" key="1">
    <citation type="journal article" date="2023" name="Science">
        <title>Complex scaffold remodeling in plant triterpene biosynthesis.</title>
        <authorList>
            <person name="De La Pena R."/>
            <person name="Hodgson H."/>
            <person name="Liu J.C."/>
            <person name="Stephenson M.J."/>
            <person name="Martin A.C."/>
            <person name="Owen C."/>
            <person name="Harkess A."/>
            <person name="Leebens-Mack J."/>
            <person name="Jimenez L.E."/>
            <person name="Osbourn A."/>
            <person name="Sattely E.S."/>
        </authorList>
    </citation>
    <scope>NUCLEOTIDE SEQUENCE [LARGE SCALE GENOMIC DNA]</scope>
    <source>
        <strain evidence="2">cv. JPN11</strain>
        <tissue evidence="1">Leaf</tissue>
    </source>
</reference>
<comment type="caution">
    <text evidence="1">The sequence shown here is derived from an EMBL/GenBank/DDBJ whole genome shotgun (WGS) entry which is preliminary data.</text>
</comment>
<dbReference type="EMBL" id="CM051401">
    <property type="protein sequence ID" value="KAJ4713360.1"/>
    <property type="molecule type" value="Genomic_DNA"/>
</dbReference>
<keyword evidence="2" id="KW-1185">Reference proteome</keyword>
<protein>
    <submittedName>
        <fullName evidence="1">Uncharacterized protein</fullName>
    </submittedName>
</protein>